<dbReference type="Gene3D" id="3.30.420.10">
    <property type="entry name" value="Ribonuclease H-like superfamily/Ribonuclease H"/>
    <property type="match status" value="1"/>
</dbReference>
<dbReference type="GO" id="GO:0015074">
    <property type="term" value="P:DNA integration"/>
    <property type="evidence" value="ECO:0007669"/>
    <property type="project" value="InterPro"/>
</dbReference>
<sequence>MSEPDNKVDSEVDWQVACERAAILRRTFAGPDGRCELRLSEAARLLGVDRTTLYRWRKRYGVEHRASALMPRAKGRRSGTRILPRCLEELIARAIKTFYLTAEAPSLAALVWRIQAQAREAGLRKPAWRTVRRRVEAIDTKEHLRRREGAAAASARCEPVVASFDVSEPLAVVQLDHTVVDVVVVDEVDRKPLGRPVVTFAIDVATRMVTGFYLGFDEPSVLRAGVCLSQSVFEKEAWLAARGVALAWPVAGLPRVVHVDNAGEFHASAFTRTLQDHGIQIIYRPIGKPRFGGHVERLIGTQMGAVHLLPGTTFSNPVAKGVYPSEQRAVMTLRELERWMLLEILGVYHQRIHAGLSRPPIAVWQERTRGLALPAPRNRMAFLVGLLPAERRMVRRDGVRLFGIRYWSDALGDLPGRGYQRLEVRYDPRDLSLIYVRRPQGQFVEVSYQNLGRAPISLWEQRRAVGRLRAQGRAEVDEALIFETIAAQRVLEDAARRGSKEARRQIVRRPAPISPPHDEARGIGPIDTNDARLRLFDVEVIHDKHRP</sequence>
<protein>
    <submittedName>
        <fullName evidence="3">DDE-type integrase/transposase/recombinase</fullName>
    </submittedName>
</protein>
<dbReference type="SUPFAM" id="SSF53098">
    <property type="entry name" value="Ribonuclease H-like"/>
    <property type="match status" value="1"/>
</dbReference>
<evidence type="ECO:0000313" key="4">
    <source>
        <dbReference type="Proteomes" id="UP000325641"/>
    </source>
</evidence>
<feature type="domain" description="Integrase catalytic" evidence="2">
    <location>
        <begin position="165"/>
        <end position="368"/>
    </location>
</feature>
<dbReference type="GO" id="GO:0003676">
    <property type="term" value="F:nucleic acid binding"/>
    <property type="evidence" value="ECO:0007669"/>
    <property type="project" value="InterPro"/>
</dbReference>
<evidence type="ECO:0000256" key="1">
    <source>
        <dbReference type="SAM" id="MobiDB-lite"/>
    </source>
</evidence>
<dbReference type="Pfam" id="PF09299">
    <property type="entry name" value="Mu-transpos_C"/>
    <property type="match status" value="1"/>
</dbReference>
<dbReference type="RefSeq" id="WP_151650809.1">
    <property type="nucleotide sequence ID" value="NZ_CP044544.1"/>
</dbReference>
<dbReference type="KEGG" id="bbet:F8237_35015"/>
<evidence type="ECO:0000313" key="3">
    <source>
        <dbReference type="EMBL" id="QFI77531.1"/>
    </source>
</evidence>
<feature type="region of interest" description="Disordered" evidence="1">
    <location>
        <begin position="501"/>
        <end position="526"/>
    </location>
</feature>
<dbReference type="AlphaFoldDB" id="A0A5P6PGU0"/>
<dbReference type="InterPro" id="IPR015378">
    <property type="entry name" value="Transposase-like_Mu_C"/>
</dbReference>
<organism evidence="3 4">
    <name type="scientific">Bradyrhizobium betae</name>
    <dbReference type="NCBI Taxonomy" id="244734"/>
    <lineage>
        <taxon>Bacteria</taxon>
        <taxon>Pseudomonadati</taxon>
        <taxon>Pseudomonadota</taxon>
        <taxon>Alphaproteobacteria</taxon>
        <taxon>Hyphomicrobiales</taxon>
        <taxon>Nitrobacteraceae</taxon>
        <taxon>Bradyrhizobium</taxon>
    </lineage>
</organism>
<dbReference type="InterPro" id="IPR015126">
    <property type="entry name" value="Mu_I-gamma"/>
</dbReference>
<dbReference type="EMBL" id="CP044544">
    <property type="protein sequence ID" value="QFI77531.1"/>
    <property type="molecule type" value="Genomic_DNA"/>
</dbReference>
<dbReference type="SUPFAM" id="SSF46689">
    <property type="entry name" value="Homeodomain-like"/>
    <property type="match status" value="1"/>
</dbReference>
<dbReference type="SUPFAM" id="SSF50610">
    <property type="entry name" value="mu transposase, C-terminal domain"/>
    <property type="match status" value="1"/>
</dbReference>
<dbReference type="Pfam" id="PF13384">
    <property type="entry name" value="HTH_23"/>
    <property type="match status" value="1"/>
</dbReference>
<dbReference type="InterPro" id="IPR009057">
    <property type="entry name" value="Homeodomain-like_sf"/>
</dbReference>
<keyword evidence="3" id="KW-0614">Plasmid</keyword>
<name>A0A5P6PGU0_9BRAD</name>
<dbReference type="InterPro" id="IPR001584">
    <property type="entry name" value="Integrase_cat-core"/>
</dbReference>
<evidence type="ECO:0000259" key="2">
    <source>
        <dbReference type="PROSITE" id="PS50994"/>
    </source>
</evidence>
<gene>
    <name evidence="3" type="ORF">F8237_35015</name>
</gene>
<accession>A0A5P6PGU0</accession>
<geneLocation type="plasmid" evidence="4">
    <name>pbbpl7hg1</name>
</geneLocation>
<dbReference type="PROSITE" id="PS50994">
    <property type="entry name" value="INTEGRASE"/>
    <property type="match status" value="1"/>
</dbReference>
<dbReference type="Pfam" id="PF09039">
    <property type="entry name" value="HTH_Tnp_Mu_2"/>
    <property type="match status" value="1"/>
</dbReference>
<reference evidence="4" key="1">
    <citation type="submission" date="2019-10" db="EMBL/GenBank/DDBJ databases">
        <title>Complete Genome Sequence of Bradyrhizobium betae type strain PL7HG1T.</title>
        <authorList>
            <person name="Bromfield E.S.P."/>
            <person name="Cloutier S."/>
        </authorList>
    </citation>
    <scope>NUCLEOTIDE SEQUENCE [LARGE SCALE GENOMIC DNA]</scope>
    <source>
        <strain evidence="4">PL7HG1</strain>
        <plasmid evidence="4">pbbpl7hg1</plasmid>
    </source>
</reference>
<dbReference type="InterPro" id="IPR009004">
    <property type="entry name" value="Transposase_Mu_C"/>
</dbReference>
<dbReference type="InterPro" id="IPR036397">
    <property type="entry name" value="RNaseH_sf"/>
</dbReference>
<dbReference type="Gene3D" id="1.10.10.60">
    <property type="entry name" value="Homeodomain-like"/>
    <property type="match status" value="2"/>
</dbReference>
<dbReference type="OrthoDB" id="5287589at2"/>
<dbReference type="Proteomes" id="UP000325641">
    <property type="component" value="Plasmid pBbPL7HG1"/>
</dbReference>
<dbReference type="InterPro" id="IPR012337">
    <property type="entry name" value="RNaseH-like_sf"/>
</dbReference>
<proteinExistence type="predicted"/>